<organism evidence="2 3">
    <name type="scientific">Ephemerocybe angulata</name>
    <dbReference type="NCBI Taxonomy" id="980116"/>
    <lineage>
        <taxon>Eukaryota</taxon>
        <taxon>Fungi</taxon>
        <taxon>Dikarya</taxon>
        <taxon>Basidiomycota</taxon>
        <taxon>Agaricomycotina</taxon>
        <taxon>Agaricomycetes</taxon>
        <taxon>Agaricomycetidae</taxon>
        <taxon>Agaricales</taxon>
        <taxon>Agaricineae</taxon>
        <taxon>Psathyrellaceae</taxon>
        <taxon>Ephemerocybe</taxon>
    </lineage>
</organism>
<keyword evidence="3" id="KW-1185">Reference proteome</keyword>
<evidence type="ECO:0000259" key="1">
    <source>
        <dbReference type="PROSITE" id="PS50181"/>
    </source>
</evidence>
<proteinExistence type="predicted"/>
<dbReference type="SUPFAM" id="SSF81383">
    <property type="entry name" value="F-box domain"/>
    <property type="match status" value="1"/>
</dbReference>
<dbReference type="AlphaFoldDB" id="A0A8H6I121"/>
<feature type="domain" description="F-box" evidence="1">
    <location>
        <begin position="83"/>
        <end position="130"/>
    </location>
</feature>
<comment type="caution">
    <text evidence="2">The sequence shown here is derived from an EMBL/GenBank/DDBJ whole genome shotgun (WGS) entry which is preliminary data.</text>
</comment>
<dbReference type="OrthoDB" id="190105at2759"/>
<dbReference type="EMBL" id="JACGCI010000028">
    <property type="protein sequence ID" value="KAF6755992.1"/>
    <property type="molecule type" value="Genomic_DNA"/>
</dbReference>
<dbReference type="InterPro" id="IPR001810">
    <property type="entry name" value="F-box_dom"/>
</dbReference>
<dbReference type="Proteomes" id="UP000521943">
    <property type="component" value="Unassembled WGS sequence"/>
</dbReference>
<sequence length="177" mass="20481">MVRPLQGPYVHPRLLSERDPHQCKAPLQSDLALTTLLAIPCLVSHFANLPPTFPSHFLLTILRHPSLPVLRTLYYVLTPRLWRDIVTLLPLELVCHVLNYLPFSTFARALCVSETWRTIMDPDAFLWLDLINSTNTWLGVDSDDAFAHSIYSRRRRELMINPRPTKTLPLTRPYMNL</sequence>
<reference evidence="2 3" key="1">
    <citation type="submission" date="2020-07" db="EMBL/GenBank/DDBJ databases">
        <title>Comparative genomics of pyrophilous fungi reveals a link between fire events and developmental genes.</title>
        <authorList>
            <consortium name="DOE Joint Genome Institute"/>
            <person name="Steindorff A.S."/>
            <person name="Carver A."/>
            <person name="Calhoun S."/>
            <person name="Stillman K."/>
            <person name="Liu H."/>
            <person name="Lipzen A."/>
            <person name="Pangilinan J."/>
            <person name="Labutti K."/>
            <person name="Bruns T.D."/>
            <person name="Grigoriev I.V."/>
        </authorList>
    </citation>
    <scope>NUCLEOTIDE SEQUENCE [LARGE SCALE GENOMIC DNA]</scope>
    <source>
        <strain evidence="2 3">CBS 144469</strain>
    </source>
</reference>
<protein>
    <recommendedName>
        <fullName evidence="1">F-box domain-containing protein</fullName>
    </recommendedName>
</protein>
<dbReference type="SMART" id="SM00256">
    <property type="entry name" value="FBOX"/>
    <property type="match status" value="1"/>
</dbReference>
<evidence type="ECO:0000313" key="2">
    <source>
        <dbReference type="EMBL" id="KAF6755992.1"/>
    </source>
</evidence>
<gene>
    <name evidence="2" type="ORF">DFP72DRAFT_895833</name>
</gene>
<name>A0A8H6I121_9AGAR</name>
<dbReference type="Pfam" id="PF00646">
    <property type="entry name" value="F-box"/>
    <property type="match status" value="1"/>
</dbReference>
<dbReference type="Gene3D" id="1.20.1280.50">
    <property type="match status" value="1"/>
</dbReference>
<dbReference type="PROSITE" id="PS50181">
    <property type="entry name" value="FBOX"/>
    <property type="match status" value="1"/>
</dbReference>
<accession>A0A8H6I121</accession>
<evidence type="ECO:0000313" key="3">
    <source>
        <dbReference type="Proteomes" id="UP000521943"/>
    </source>
</evidence>
<dbReference type="InterPro" id="IPR036047">
    <property type="entry name" value="F-box-like_dom_sf"/>
</dbReference>